<reference evidence="1 2" key="1">
    <citation type="submission" date="2019-07" db="EMBL/GenBank/DDBJ databases">
        <authorList>
            <person name="Kim J.K."/>
            <person name="Cheong H.-M."/>
            <person name="Choi Y."/>
            <person name="Hwang K.J."/>
            <person name="Lee S."/>
            <person name="Choi C."/>
        </authorList>
    </citation>
    <scope>NUCLEOTIDE SEQUENCE [LARGE SCALE GENOMIC DNA]</scope>
    <source>
        <strain evidence="1 2">KS 22</strain>
    </source>
</reference>
<sequence length="141" mass="16122">MEASDLASRVSKWKMGYEQLAKISLEQLTLIKSMDPGDELWNRIQLLTEEKSVTQGQMESIQNSLKSDLGIEEMKRLFQREIQTAAETARVLTFEAAHKIETMMVSTGTELGSTKTHRKVFNAYSGMNSDDQISYYFDEKK</sequence>
<accession>A0A7G5BXJ1</accession>
<proteinExistence type="predicted"/>
<dbReference type="EMBL" id="CP041969">
    <property type="protein sequence ID" value="QMV41675.1"/>
    <property type="molecule type" value="Genomic_DNA"/>
</dbReference>
<evidence type="ECO:0000313" key="1">
    <source>
        <dbReference type="EMBL" id="QMV41675.1"/>
    </source>
</evidence>
<dbReference type="Proteomes" id="UP000515679">
    <property type="component" value="Chromosome"/>
</dbReference>
<organism evidence="1 2">
    <name type="scientific">Cohnella cholangitidis</name>
    <dbReference type="NCBI Taxonomy" id="2598458"/>
    <lineage>
        <taxon>Bacteria</taxon>
        <taxon>Bacillati</taxon>
        <taxon>Bacillota</taxon>
        <taxon>Bacilli</taxon>
        <taxon>Bacillales</taxon>
        <taxon>Paenibacillaceae</taxon>
        <taxon>Cohnella</taxon>
    </lineage>
</organism>
<dbReference type="RefSeq" id="WP_182303015.1">
    <property type="nucleotide sequence ID" value="NZ_CP041969.1"/>
</dbReference>
<protein>
    <submittedName>
        <fullName evidence="1">Uncharacterized protein</fullName>
    </submittedName>
</protein>
<evidence type="ECO:0000313" key="2">
    <source>
        <dbReference type="Proteomes" id="UP000515679"/>
    </source>
</evidence>
<dbReference type="KEGG" id="cchl:FPL14_11140"/>
<dbReference type="AlphaFoldDB" id="A0A7G5BXJ1"/>
<keyword evidence="2" id="KW-1185">Reference proteome</keyword>
<gene>
    <name evidence="1" type="ORF">FPL14_11140</name>
</gene>
<name>A0A7G5BXJ1_9BACL</name>